<dbReference type="InterPro" id="IPR009057">
    <property type="entry name" value="Homeodomain-like_sf"/>
</dbReference>
<dbReference type="InterPro" id="IPR029062">
    <property type="entry name" value="Class_I_gatase-like"/>
</dbReference>
<dbReference type="PANTHER" id="PTHR43280:SF28">
    <property type="entry name" value="HTH-TYPE TRANSCRIPTIONAL ACTIVATOR RHAS"/>
    <property type="match status" value="1"/>
</dbReference>
<dbReference type="GO" id="GO:0003700">
    <property type="term" value="F:DNA-binding transcription factor activity"/>
    <property type="evidence" value="ECO:0007669"/>
    <property type="project" value="InterPro"/>
</dbReference>
<dbReference type="SUPFAM" id="SSF46689">
    <property type="entry name" value="Homeodomain-like"/>
    <property type="match status" value="2"/>
</dbReference>
<evidence type="ECO:0000259" key="4">
    <source>
        <dbReference type="PROSITE" id="PS01124"/>
    </source>
</evidence>
<keyword evidence="1" id="KW-0805">Transcription regulation</keyword>
<dbReference type="Gene3D" id="1.10.10.60">
    <property type="entry name" value="Homeodomain-like"/>
    <property type="match status" value="1"/>
</dbReference>
<dbReference type="InterPro" id="IPR018062">
    <property type="entry name" value="HTH_AraC-typ_CS"/>
</dbReference>
<dbReference type="InterPro" id="IPR020449">
    <property type="entry name" value="Tscrpt_reg_AraC-type_HTH"/>
</dbReference>
<gene>
    <name evidence="5" type="ORF">YC6258_05608</name>
</gene>
<evidence type="ECO:0000256" key="3">
    <source>
        <dbReference type="ARBA" id="ARBA00023163"/>
    </source>
</evidence>
<dbReference type="KEGG" id="gsn:YC6258_05608"/>
<evidence type="ECO:0000256" key="2">
    <source>
        <dbReference type="ARBA" id="ARBA00023125"/>
    </source>
</evidence>
<evidence type="ECO:0000313" key="5">
    <source>
        <dbReference type="EMBL" id="AJQ97636.1"/>
    </source>
</evidence>
<dbReference type="GO" id="GO:0043565">
    <property type="term" value="F:sequence-specific DNA binding"/>
    <property type="evidence" value="ECO:0007669"/>
    <property type="project" value="InterPro"/>
</dbReference>
<dbReference type="InterPro" id="IPR018060">
    <property type="entry name" value="HTH_AraC"/>
</dbReference>
<keyword evidence="3" id="KW-0804">Transcription</keyword>
<dbReference type="PANTHER" id="PTHR43280">
    <property type="entry name" value="ARAC-FAMILY TRANSCRIPTIONAL REGULATOR"/>
    <property type="match status" value="1"/>
</dbReference>
<dbReference type="PRINTS" id="PR00032">
    <property type="entry name" value="HTHARAC"/>
</dbReference>
<dbReference type="SMART" id="SM00342">
    <property type="entry name" value="HTH_ARAC"/>
    <property type="match status" value="1"/>
</dbReference>
<evidence type="ECO:0000256" key="1">
    <source>
        <dbReference type="ARBA" id="ARBA00023015"/>
    </source>
</evidence>
<dbReference type="Gene3D" id="3.40.50.880">
    <property type="match status" value="1"/>
</dbReference>
<accession>A0A0C5VTX5</accession>
<dbReference type="STRING" id="1445510.YC6258_05608"/>
<dbReference type="PROSITE" id="PS01124">
    <property type="entry name" value="HTH_ARAC_FAMILY_2"/>
    <property type="match status" value="1"/>
</dbReference>
<proteinExistence type="predicted"/>
<dbReference type="OrthoDB" id="6057514at2"/>
<dbReference type="Pfam" id="PF12833">
    <property type="entry name" value="HTH_18"/>
    <property type="match status" value="1"/>
</dbReference>
<organism evidence="5 6">
    <name type="scientific">Gynuella sunshinyii YC6258</name>
    <dbReference type="NCBI Taxonomy" id="1445510"/>
    <lineage>
        <taxon>Bacteria</taxon>
        <taxon>Pseudomonadati</taxon>
        <taxon>Pseudomonadota</taxon>
        <taxon>Gammaproteobacteria</taxon>
        <taxon>Oceanospirillales</taxon>
        <taxon>Saccharospirillaceae</taxon>
        <taxon>Gynuella</taxon>
    </lineage>
</organism>
<dbReference type="Proteomes" id="UP000032266">
    <property type="component" value="Chromosome"/>
</dbReference>
<sequence length="325" mass="36400">MIRKSIRSYPLRIGFVLMPGYSSISYVSAVEALLVCNQLMGEEYYRIENACLTGNSSVSSLGNKVTCEHCLDTLGPMDAYFIAGTSPGTYQHEEILHTWLAELDPDSVLAGIATGSYDLARAGLLNGYRAVIHWWKYEEIMSSFKSVVLSTDVYAVDRNRYTCRGGTASLDMMLFLLARQQGMELAQVVAQYFVDERLGNHPRMAPVPLSKRTQAEQPKLAEALALMEANIEEPLTTDDISVHVKISRRQLERLFKKHLDSVPSKYYQQIRLEKARQMLLNSSDSIADIGLSCGFSSGAHFSTAYRSQYGITPSEERRLSQKIVL</sequence>
<keyword evidence="6" id="KW-1185">Reference proteome</keyword>
<dbReference type="AlphaFoldDB" id="A0A0C5VTX5"/>
<dbReference type="SUPFAM" id="SSF52317">
    <property type="entry name" value="Class I glutamine amidotransferase-like"/>
    <property type="match status" value="1"/>
</dbReference>
<protein>
    <submittedName>
        <fullName evidence="5">Transcriptional regulator containing an amidase domain and an AraC-type DNA-binding HTH domain</fullName>
    </submittedName>
</protein>
<dbReference type="PATRIC" id="fig|1445510.3.peg.5573"/>
<keyword evidence="2 5" id="KW-0238">DNA-binding</keyword>
<dbReference type="EMBL" id="CP007142">
    <property type="protein sequence ID" value="AJQ97636.1"/>
    <property type="molecule type" value="Genomic_DNA"/>
</dbReference>
<reference evidence="5 6" key="1">
    <citation type="submission" date="2014-01" db="EMBL/GenBank/DDBJ databases">
        <title>Full genme sequencing of cellulolytic bacterium Gynuella sunshinyii YC6258T gen. nov., sp. nov.</title>
        <authorList>
            <person name="Khan H."/>
            <person name="Chung E.J."/>
            <person name="Chung Y.R."/>
        </authorList>
    </citation>
    <scope>NUCLEOTIDE SEQUENCE [LARGE SCALE GENOMIC DNA]</scope>
    <source>
        <strain evidence="5 6">YC6258</strain>
    </source>
</reference>
<feature type="domain" description="HTH araC/xylS-type" evidence="4">
    <location>
        <begin position="221"/>
        <end position="319"/>
    </location>
</feature>
<dbReference type="PROSITE" id="PS00041">
    <property type="entry name" value="HTH_ARAC_FAMILY_1"/>
    <property type="match status" value="1"/>
</dbReference>
<name>A0A0C5VTX5_9GAMM</name>
<dbReference type="CDD" id="cd03136">
    <property type="entry name" value="GATase1_AraC_ArgR_like"/>
    <property type="match status" value="1"/>
</dbReference>
<dbReference type="HOGENOM" id="CLU_000445_59_0_6"/>
<evidence type="ECO:0000313" key="6">
    <source>
        <dbReference type="Proteomes" id="UP000032266"/>
    </source>
</evidence>